<sequence>MKESRKADMNANSSSTNLIYKLYLFNTADRIAAIAIAVFVVLFFASSTVLAGTSLPKTPSGREDYYKFLGIDVSEWQGDINWNGIKADGVDYAFIRAGATTSSSFDLKEDRKFDINMQGSGSAGVARGLYWYSQATTEEEAVAEAKKLVAQAKKYDVELPLVMDLEFSNGRFDKAYNSWRARGSAYARQRMTSVAEAFLSYCRSQGYLASIYLSTSLAGSFSGVDTKSLADNSYEVWVAHYSNELSAYPEYNVWQFTSTGRMQGIKGNVDCDAMYVDKSARKAGNPGLDAEPANTMVRYTGAPATTNVNVSDNGKALTLNKDYTVSYMNNNGKGTAYALIKGKGTYVGYTEVFPYQIGDEELLHSADLEPSQAVTGIKNGKTYVKFTAAGGDVDDYRIEYRNDDSEEWKAVRTGGKAEYALDGQYKQIRVSAVVGGQLYGMALPDNSQKYEIIDGSVESDYRLGGKALCNRDKFKKINKEVSEDVVI</sequence>
<feature type="transmembrane region" description="Helical" evidence="4">
    <location>
        <begin position="31"/>
        <end position="52"/>
    </location>
</feature>
<protein>
    <recommendedName>
        <fullName evidence="7">Lyzozyme M1 (1,4-beta-N-acetylmuramidase), GH25 family</fullName>
    </recommendedName>
</protein>
<comment type="caution">
    <text evidence="5">The sequence shown here is derived from an EMBL/GenBank/DDBJ whole genome shotgun (WGS) entry which is preliminary data.</text>
</comment>
<dbReference type="InterPro" id="IPR017853">
    <property type="entry name" value="GH"/>
</dbReference>
<dbReference type="GO" id="GO:0009253">
    <property type="term" value="P:peptidoglycan catabolic process"/>
    <property type="evidence" value="ECO:0007669"/>
    <property type="project" value="InterPro"/>
</dbReference>
<dbReference type="Pfam" id="PF01183">
    <property type="entry name" value="Glyco_hydro_25"/>
    <property type="match status" value="1"/>
</dbReference>
<keyword evidence="4" id="KW-0812">Transmembrane</keyword>
<reference evidence="5 6" key="1">
    <citation type="submission" date="2020-06" db="EMBL/GenBank/DDBJ databases">
        <title>Mogibacterium timidum strain W9173 genomic sequence.</title>
        <authorList>
            <person name="Wade W.G."/>
            <person name="Johnston C.D."/>
            <person name="Chen T."/>
            <person name="Dewhirst F.E."/>
        </authorList>
    </citation>
    <scope>NUCLEOTIDE SEQUENCE [LARGE SCALE GENOMIC DNA]</scope>
    <source>
        <strain evidence="5 6">W9173</strain>
    </source>
</reference>
<evidence type="ECO:0000256" key="2">
    <source>
        <dbReference type="ARBA" id="ARBA00022801"/>
    </source>
</evidence>
<dbReference type="PROSITE" id="PS51904">
    <property type="entry name" value="GLYCOSYL_HYDROL_F25_2"/>
    <property type="match status" value="1"/>
</dbReference>
<dbReference type="PANTHER" id="PTHR34135">
    <property type="entry name" value="LYSOZYME"/>
    <property type="match status" value="1"/>
</dbReference>
<dbReference type="InterPro" id="IPR002053">
    <property type="entry name" value="Glyco_hydro_25"/>
</dbReference>
<name>A0A7Y8VSI6_9FIRM</name>
<keyword evidence="4" id="KW-0472">Membrane</keyword>
<comment type="similarity">
    <text evidence="1">Belongs to the glycosyl hydrolase 25 family.</text>
</comment>
<dbReference type="GO" id="GO:0003796">
    <property type="term" value="F:lysozyme activity"/>
    <property type="evidence" value="ECO:0007669"/>
    <property type="project" value="InterPro"/>
</dbReference>
<organism evidence="5 6">
    <name type="scientific">Mogibacterium timidum</name>
    <dbReference type="NCBI Taxonomy" id="35519"/>
    <lineage>
        <taxon>Bacteria</taxon>
        <taxon>Bacillati</taxon>
        <taxon>Bacillota</taxon>
        <taxon>Clostridia</taxon>
        <taxon>Peptostreptococcales</taxon>
        <taxon>Anaerovoracaceae</taxon>
        <taxon>Mogibacterium</taxon>
    </lineage>
</organism>
<gene>
    <name evidence="5" type="ORF">HW270_06605</name>
</gene>
<dbReference type="Proteomes" id="UP000526307">
    <property type="component" value="Unassembled WGS sequence"/>
</dbReference>
<keyword evidence="4" id="KW-1133">Transmembrane helix</keyword>
<dbReference type="SUPFAM" id="SSF51445">
    <property type="entry name" value="(Trans)glycosidases"/>
    <property type="match status" value="1"/>
</dbReference>
<evidence type="ECO:0000256" key="4">
    <source>
        <dbReference type="SAM" id="Phobius"/>
    </source>
</evidence>
<dbReference type="PANTHER" id="PTHR34135:SF2">
    <property type="entry name" value="LYSOZYME"/>
    <property type="match status" value="1"/>
</dbReference>
<dbReference type="GO" id="GO:0016998">
    <property type="term" value="P:cell wall macromolecule catabolic process"/>
    <property type="evidence" value="ECO:0007669"/>
    <property type="project" value="InterPro"/>
</dbReference>
<keyword evidence="2" id="KW-0378">Hydrolase</keyword>
<evidence type="ECO:0000256" key="1">
    <source>
        <dbReference type="ARBA" id="ARBA00010646"/>
    </source>
</evidence>
<dbReference type="SMART" id="SM00641">
    <property type="entry name" value="Glyco_25"/>
    <property type="match status" value="1"/>
</dbReference>
<proteinExistence type="inferred from homology"/>
<keyword evidence="6" id="KW-1185">Reference proteome</keyword>
<evidence type="ECO:0000313" key="5">
    <source>
        <dbReference type="EMBL" id="NWO23732.1"/>
    </source>
</evidence>
<accession>A0A7Y8VSI6</accession>
<evidence type="ECO:0000313" key="6">
    <source>
        <dbReference type="Proteomes" id="UP000526307"/>
    </source>
</evidence>
<dbReference type="InterPro" id="IPR003961">
    <property type="entry name" value="FN3_dom"/>
</dbReference>
<dbReference type="GO" id="GO:0016052">
    <property type="term" value="P:carbohydrate catabolic process"/>
    <property type="evidence" value="ECO:0007669"/>
    <property type="project" value="TreeGrafter"/>
</dbReference>
<dbReference type="InterPro" id="IPR018077">
    <property type="entry name" value="Glyco_hydro_fam25_subgr"/>
</dbReference>
<evidence type="ECO:0000256" key="3">
    <source>
        <dbReference type="ARBA" id="ARBA00023295"/>
    </source>
</evidence>
<keyword evidence="3" id="KW-0326">Glycosidase</keyword>
<evidence type="ECO:0008006" key="7">
    <source>
        <dbReference type="Google" id="ProtNLM"/>
    </source>
</evidence>
<dbReference type="AlphaFoldDB" id="A0A7Y8VSI6"/>
<dbReference type="CDD" id="cd00063">
    <property type="entry name" value="FN3"/>
    <property type="match status" value="1"/>
</dbReference>
<dbReference type="RefSeq" id="WP_178978693.1">
    <property type="nucleotide sequence ID" value="NZ_JABXYR010000002.1"/>
</dbReference>
<dbReference type="Gene3D" id="3.20.20.80">
    <property type="entry name" value="Glycosidases"/>
    <property type="match status" value="1"/>
</dbReference>
<dbReference type="EMBL" id="JABXYR010000002">
    <property type="protein sequence ID" value="NWO23732.1"/>
    <property type="molecule type" value="Genomic_DNA"/>
</dbReference>